<dbReference type="PANTHER" id="PTHR10093">
    <property type="entry name" value="IRON-SULFUR CLUSTER ASSEMBLY ENZYME NIFU HOMOLOG"/>
    <property type="match status" value="1"/>
</dbReference>
<dbReference type="RefSeq" id="WP_216517255.1">
    <property type="nucleotide sequence ID" value="NZ_JAHLPM010000003.1"/>
</dbReference>
<protein>
    <submittedName>
        <fullName evidence="2">SUF system NifU family Fe-S cluster assembly protein</fullName>
    </submittedName>
</protein>
<dbReference type="CDD" id="cd06664">
    <property type="entry name" value="IscU_like"/>
    <property type="match status" value="1"/>
</dbReference>
<evidence type="ECO:0000259" key="1">
    <source>
        <dbReference type="Pfam" id="PF01592"/>
    </source>
</evidence>
<dbReference type="EMBL" id="JAHLPM010000003">
    <property type="protein sequence ID" value="MBU5437289.1"/>
    <property type="molecule type" value="Genomic_DNA"/>
</dbReference>
<accession>A0ABS6E4X1</accession>
<reference evidence="2 3" key="1">
    <citation type="submission" date="2021-06" db="EMBL/GenBank/DDBJ databases">
        <authorList>
            <person name="Sun Q."/>
            <person name="Li D."/>
        </authorList>
    </citation>
    <scope>NUCLEOTIDE SEQUENCE [LARGE SCALE GENOMIC DNA]</scope>
    <source>
        <strain evidence="2 3">MSJ-40</strain>
    </source>
</reference>
<keyword evidence="3" id="KW-1185">Reference proteome</keyword>
<dbReference type="NCBIfam" id="TIGR01994">
    <property type="entry name" value="SUF_scaf_2"/>
    <property type="match status" value="1"/>
</dbReference>
<dbReference type="Pfam" id="PF01592">
    <property type="entry name" value="NifU_N"/>
    <property type="match status" value="1"/>
</dbReference>
<sequence>MSLNEIYTELIRYHNKNRANKKEIKDATISERGHNPSCGDDITLYIKIDKDIIIDAGFTGSGCAISQASTSIMIDLIKDKNINEVGDILETFLKMIRKEMQDENKLDLLGDAFYLRNISNMPARVKCVVLPWHSLKVSLEKL</sequence>
<gene>
    <name evidence="2" type="ORF">KQI42_04665</name>
</gene>
<feature type="domain" description="NIF system FeS cluster assembly NifU N-terminal" evidence="1">
    <location>
        <begin position="7"/>
        <end position="120"/>
    </location>
</feature>
<evidence type="ECO:0000313" key="3">
    <source>
        <dbReference type="Proteomes" id="UP000749471"/>
    </source>
</evidence>
<organism evidence="2 3">
    <name type="scientific">Tissierella simiarum</name>
    <dbReference type="NCBI Taxonomy" id="2841534"/>
    <lineage>
        <taxon>Bacteria</taxon>
        <taxon>Bacillati</taxon>
        <taxon>Bacillota</taxon>
        <taxon>Tissierellia</taxon>
        <taxon>Tissierellales</taxon>
        <taxon>Tissierellaceae</taxon>
        <taxon>Tissierella</taxon>
    </lineage>
</organism>
<evidence type="ECO:0000313" key="2">
    <source>
        <dbReference type="EMBL" id="MBU5437289.1"/>
    </source>
</evidence>
<proteinExistence type="predicted"/>
<dbReference type="InterPro" id="IPR002871">
    <property type="entry name" value="NIF_FeS_clus_asmbl_NifU_N"/>
</dbReference>
<dbReference type="Proteomes" id="UP000749471">
    <property type="component" value="Unassembled WGS sequence"/>
</dbReference>
<name>A0ABS6E4X1_9FIRM</name>
<comment type="caution">
    <text evidence="2">The sequence shown here is derived from an EMBL/GenBank/DDBJ whole genome shotgun (WGS) entry which is preliminary data.</text>
</comment>